<evidence type="ECO:0000256" key="4">
    <source>
        <dbReference type="ARBA" id="ARBA00022840"/>
    </source>
</evidence>
<reference evidence="7 8" key="1">
    <citation type="submission" date="2014-03" db="EMBL/GenBank/DDBJ databases">
        <title>Draft genome sequence of Deinococcus phoenicis 1P10ME.</title>
        <authorList>
            <person name="Stepanov V.G."/>
            <person name="Vaishampayan P."/>
            <person name="Venkateswaran K."/>
            <person name="Fox G.E."/>
        </authorList>
    </citation>
    <scope>NUCLEOTIDE SEQUENCE [LARGE SCALE GENOMIC DNA]</scope>
    <source>
        <strain evidence="7 8">1P10ME</strain>
    </source>
</reference>
<protein>
    <recommendedName>
        <fullName evidence="6">Helicase C-terminal domain-containing protein</fullName>
    </recommendedName>
</protein>
<accession>A0A016QMC2</accession>
<evidence type="ECO:0000313" key="7">
    <source>
        <dbReference type="EMBL" id="EYB67213.1"/>
    </source>
</evidence>
<evidence type="ECO:0000256" key="5">
    <source>
        <dbReference type="ARBA" id="ARBA00023118"/>
    </source>
</evidence>
<organism evidence="7 8">
    <name type="scientific">Deinococcus phoenicis</name>
    <dbReference type="NCBI Taxonomy" id="1476583"/>
    <lineage>
        <taxon>Bacteria</taxon>
        <taxon>Thermotogati</taxon>
        <taxon>Deinococcota</taxon>
        <taxon>Deinococci</taxon>
        <taxon>Deinococcales</taxon>
        <taxon>Deinococcaceae</taxon>
        <taxon>Deinococcus</taxon>
    </lineage>
</organism>
<keyword evidence="5" id="KW-0051">Antiviral defense</keyword>
<dbReference type="InterPro" id="IPR054712">
    <property type="entry name" value="Cas3-like_dom"/>
</dbReference>
<dbReference type="GO" id="GO:0051607">
    <property type="term" value="P:defense response to virus"/>
    <property type="evidence" value="ECO:0007669"/>
    <property type="project" value="UniProtKB-KW"/>
</dbReference>
<keyword evidence="3" id="KW-0347">Helicase</keyword>
<proteinExistence type="predicted"/>
<gene>
    <name evidence="7" type="ORF">DEIPH_ctg046orf0001</name>
</gene>
<dbReference type="AlphaFoldDB" id="A0A016QMC2"/>
<dbReference type="InterPro" id="IPR001650">
    <property type="entry name" value="Helicase_C-like"/>
</dbReference>
<dbReference type="EMBL" id="JHAC01000044">
    <property type="protein sequence ID" value="EYB67213.1"/>
    <property type="molecule type" value="Genomic_DNA"/>
</dbReference>
<dbReference type="Pfam" id="PF22590">
    <property type="entry name" value="Cas3-like_C_2"/>
    <property type="match status" value="1"/>
</dbReference>
<evidence type="ECO:0000256" key="3">
    <source>
        <dbReference type="ARBA" id="ARBA00022806"/>
    </source>
</evidence>
<evidence type="ECO:0000256" key="1">
    <source>
        <dbReference type="ARBA" id="ARBA00022741"/>
    </source>
</evidence>
<dbReference type="PROSITE" id="PS51194">
    <property type="entry name" value="HELICASE_CTER"/>
    <property type="match status" value="1"/>
</dbReference>
<keyword evidence="2" id="KW-0378">Hydrolase</keyword>
<dbReference type="NCBIfam" id="TIGR01587">
    <property type="entry name" value="cas3_core"/>
    <property type="match status" value="1"/>
</dbReference>
<dbReference type="GO" id="GO:0003724">
    <property type="term" value="F:RNA helicase activity"/>
    <property type="evidence" value="ECO:0007669"/>
    <property type="project" value="TreeGrafter"/>
</dbReference>
<dbReference type="GO" id="GO:0016787">
    <property type="term" value="F:hydrolase activity"/>
    <property type="evidence" value="ECO:0007669"/>
    <property type="project" value="UniProtKB-KW"/>
</dbReference>
<evidence type="ECO:0000259" key="6">
    <source>
        <dbReference type="PROSITE" id="PS51194"/>
    </source>
</evidence>
<dbReference type="STRING" id="1476583.DEIPH_ctg046orf0001"/>
<dbReference type="InterPro" id="IPR006474">
    <property type="entry name" value="Helicase_Cas3_CRISPR-ass_core"/>
</dbReference>
<dbReference type="GO" id="GO:0003723">
    <property type="term" value="F:RNA binding"/>
    <property type="evidence" value="ECO:0007669"/>
    <property type="project" value="TreeGrafter"/>
</dbReference>
<dbReference type="PANTHER" id="PTHR47963:SF9">
    <property type="entry name" value="CRISPR-ASSOCIATED ENDONUCLEASE_HELICASE CAS3"/>
    <property type="match status" value="1"/>
</dbReference>
<dbReference type="PANTHER" id="PTHR47963">
    <property type="entry name" value="DEAD-BOX ATP-DEPENDENT RNA HELICASE 47, MITOCHONDRIAL"/>
    <property type="match status" value="1"/>
</dbReference>
<dbReference type="Proteomes" id="UP000020492">
    <property type="component" value="Unassembled WGS sequence"/>
</dbReference>
<evidence type="ECO:0000313" key="8">
    <source>
        <dbReference type="Proteomes" id="UP000020492"/>
    </source>
</evidence>
<feature type="domain" description="Helicase C-terminal" evidence="6">
    <location>
        <begin position="111"/>
        <end position="289"/>
    </location>
</feature>
<sequence>MVTPYQLLRAAYRLPGYETIIASVAGSALILDEIHAYEPRRLGMFVALLGDLVNRWGVRACVITATMPGWLRGKLEGLLNVETLSAPREIALQNCRHRLELRESSLEDPAVLDDIAAHVKAGGSVLVAVNTVRKAQWVMGELQGRLGPEQVRLLHSRLNGRGRRRVEDEVLKALKAGTDGQPLAVVATQVIEVSLDLDFDGIVTEPAPLEALIQRFGRVNRRGEKGEKMCLEGHGVCVVPVTVLTQPASGQHVYEDTLVERTLEILHECAAAGGLLHDDLLSGWLERIYAGEYLAELQRQYDQGDREVSLFMRDLKPFCSDADLRQSFEDLFDGVEVLPKQFYDQYVAEKDVSPIQARSLLVSMSAQQKGRFRQHIRWDDELKLWVADLPYDDTLGLLLQKPQEKPRNSDEWGEF</sequence>
<keyword evidence="1" id="KW-0547">Nucleotide-binding</keyword>
<keyword evidence="8" id="KW-1185">Reference proteome</keyword>
<name>A0A016QMC2_9DEIO</name>
<dbReference type="InterPro" id="IPR027417">
    <property type="entry name" value="P-loop_NTPase"/>
</dbReference>
<evidence type="ECO:0000256" key="2">
    <source>
        <dbReference type="ARBA" id="ARBA00022801"/>
    </source>
</evidence>
<dbReference type="eggNOG" id="COG1203">
    <property type="taxonomic scope" value="Bacteria"/>
</dbReference>
<dbReference type="SUPFAM" id="SSF52540">
    <property type="entry name" value="P-loop containing nucleoside triphosphate hydrolases"/>
    <property type="match status" value="1"/>
</dbReference>
<comment type="caution">
    <text evidence="7">The sequence shown here is derived from an EMBL/GenBank/DDBJ whole genome shotgun (WGS) entry which is preliminary data.</text>
</comment>
<keyword evidence="4" id="KW-0067">ATP-binding</keyword>
<dbReference type="PATRIC" id="fig|1476583.3.peg.2687"/>
<dbReference type="GO" id="GO:0005524">
    <property type="term" value="F:ATP binding"/>
    <property type="evidence" value="ECO:0007669"/>
    <property type="project" value="UniProtKB-KW"/>
</dbReference>
<dbReference type="InterPro" id="IPR050547">
    <property type="entry name" value="DEAD_box_RNA_helicases"/>
</dbReference>
<dbReference type="Gene3D" id="3.40.50.300">
    <property type="entry name" value="P-loop containing nucleotide triphosphate hydrolases"/>
    <property type="match status" value="1"/>
</dbReference>
<dbReference type="SMART" id="SM00490">
    <property type="entry name" value="HELICc"/>
    <property type="match status" value="1"/>
</dbReference>